<evidence type="ECO:0000256" key="3">
    <source>
        <dbReference type="ARBA" id="ARBA00022670"/>
    </source>
</evidence>
<dbReference type="NCBIfam" id="TIGR02602">
    <property type="entry name" value="8TM_EpsH"/>
    <property type="match status" value="1"/>
</dbReference>
<dbReference type="Pfam" id="PF09721">
    <property type="entry name" value="Exosortase_EpsH"/>
    <property type="match status" value="1"/>
</dbReference>
<dbReference type="Proteomes" id="UP000010483">
    <property type="component" value="Chromosome"/>
</dbReference>
<dbReference type="GO" id="GO:0005886">
    <property type="term" value="C:plasma membrane"/>
    <property type="evidence" value="ECO:0007669"/>
    <property type="project" value="UniProtKB-SubCell"/>
</dbReference>
<protein>
    <submittedName>
        <fullName evidence="9">Eight transmembrane protein EpsH</fullName>
    </submittedName>
</protein>
<evidence type="ECO:0000256" key="7">
    <source>
        <dbReference type="ARBA" id="ARBA00023136"/>
    </source>
</evidence>
<dbReference type="EMBL" id="CP003940">
    <property type="protein sequence ID" value="AFZ48109.1"/>
    <property type="molecule type" value="Genomic_DNA"/>
</dbReference>
<keyword evidence="7 8" id="KW-0472">Membrane</keyword>
<feature type="transmembrane region" description="Helical" evidence="8">
    <location>
        <begin position="101"/>
        <end position="118"/>
    </location>
</feature>
<organism evidence="9 10">
    <name type="scientific">Cyanobacterium stanieri (strain ATCC 29140 / PCC 7202)</name>
    <dbReference type="NCBI Taxonomy" id="292563"/>
    <lineage>
        <taxon>Bacteria</taxon>
        <taxon>Bacillati</taxon>
        <taxon>Cyanobacteriota</taxon>
        <taxon>Cyanophyceae</taxon>
        <taxon>Oscillatoriophycideae</taxon>
        <taxon>Chroococcales</taxon>
        <taxon>Geminocystaceae</taxon>
        <taxon>Cyanobacterium</taxon>
    </lineage>
</organism>
<feature type="transmembrane region" description="Helical" evidence="8">
    <location>
        <begin position="125"/>
        <end position="145"/>
    </location>
</feature>
<evidence type="ECO:0000256" key="6">
    <source>
        <dbReference type="ARBA" id="ARBA00022989"/>
    </source>
</evidence>
<dbReference type="AlphaFoldDB" id="K9YMK6"/>
<evidence type="ECO:0000313" key="10">
    <source>
        <dbReference type="Proteomes" id="UP000010483"/>
    </source>
</evidence>
<dbReference type="InterPro" id="IPR019127">
    <property type="entry name" value="Exosortase"/>
</dbReference>
<keyword evidence="3" id="KW-0645">Protease</keyword>
<dbReference type="InterPro" id="IPR026392">
    <property type="entry name" value="Exo/Archaeosortase_dom"/>
</dbReference>
<keyword evidence="10" id="KW-1185">Reference proteome</keyword>
<dbReference type="KEGG" id="csn:Cyast_2159"/>
<comment type="subcellular location">
    <subcellularLocation>
        <location evidence="1">Cell membrane</location>
        <topology evidence="1">Multi-pass membrane protein</topology>
    </subcellularLocation>
</comment>
<keyword evidence="5" id="KW-0378">Hydrolase</keyword>
<dbReference type="InterPro" id="IPR026492">
    <property type="entry name" value="Cyanoexo_CrtB"/>
</dbReference>
<dbReference type="eggNOG" id="ENOG502Z7PP">
    <property type="taxonomic scope" value="Bacteria"/>
</dbReference>
<evidence type="ECO:0000256" key="1">
    <source>
        <dbReference type="ARBA" id="ARBA00004651"/>
    </source>
</evidence>
<dbReference type="PATRIC" id="fig|292563.3.peg.2254"/>
<dbReference type="GO" id="GO:0006508">
    <property type="term" value="P:proteolysis"/>
    <property type="evidence" value="ECO:0007669"/>
    <property type="project" value="UniProtKB-KW"/>
</dbReference>
<evidence type="ECO:0000256" key="5">
    <source>
        <dbReference type="ARBA" id="ARBA00022801"/>
    </source>
</evidence>
<feature type="transmembrane region" description="Helical" evidence="8">
    <location>
        <begin position="221"/>
        <end position="245"/>
    </location>
</feature>
<dbReference type="GO" id="GO:0008233">
    <property type="term" value="F:peptidase activity"/>
    <property type="evidence" value="ECO:0007669"/>
    <property type="project" value="UniProtKB-KW"/>
</dbReference>
<dbReference type="BioCyc" id="CSTA292563:G1353-2164-MONOMER"/>
<evidence type="ECO:0000256" key="8">
    <source>
        <dbReference type="SAM" id="Phobius"/>
    </source>
</evidence>
<name>K9YMK6_CYASC</name>
<dbReference type="STRING" id="292563.Cyast_2159"/>
<accession>K9YMK6</accession>
<evidence type="ECO:0000256" key="2">
    <source>
        <dbReference type="ARBA" id="ARBA00022475"/>
    </source>
</evidence>
<feature type="transmembrane region" description="Helical" evidence="8">
    <location>
        <begin position="16"/>
        <end position="36"/>
    </location>
</feature>
<keyword evidence="2" id="KW-1003">Cell membrane</keyword>
<dbReference type="InterPro" id="IPR013426">
    <property type="entry name" value="EpsH-like"/>
</dbReference>
<dbReference type="NCBIfam" id="TIGR04156">
    <property type="entry name" value="cyanoexo_CrtB"/>
    <property type="match status" value="1"/>
</dbReference>
<reference evidence="10" key="1">
    <citation type="journal article" date="2013" name="Proc. Natl. Acad. Sci. U.S.A.">
        <title>Improving the coverage of the cyanobacterial phylum using diversity-driven genome sequencing.</title>
        <authorList>
            <person name="Shih P.M."/>
            <person name="Wu D."/>
            <person name="Latifi A."/>
            <person name="Axen S.D."/>
            <person name="Fewer D.P."/>
            <person name="Talla E."/>
            <person name="Calteau A."/>
            <person name="Cai F."/>
            <person name="Tandeau de Marsac N."/>
            <person name="Rippka R."/>
            <person name="Herdman M."/>
            <person name="Sivonen K."/>
            <person name="Coursin T."/>
            <person name="Laurent T."/>
            <person name="Goodwin L."/>
            <person name="Nolan M."/>
            <person name="Davenport K.W."/>
            <person name="Han C.S."/>
            <person name="Rubin E.M."/>
            <person name="Eisen J.A."/>
            <person name="Woyke T."/>
            <person name="Gugger M."/>
            <person name="Kerfeld C.A."/>
        </authorList>
    </citation>
    <scope>NUCLEOTIDE SEQUENCE [LARGE SCALE GENOMIC DNA]</scope>
    <source>
        <strain evidence="10">ATCC 29140 / PCC 7202</strain>
    </source>
</reference>
<dbReference type="NCBIfam" id="TIGR04178">
    <property type="entry name" value="exo_archaeo"/>
    <property type="match status" value="1"/>
</dbReference>
<feature type="transmembrane region" description="Helical" evidence="8">
    <location>
        <begin position="187"/>
        <end position="209"/>
    </location>
</feature>
<feature type="transmembrane region" description="Helical" evidence="8">
    <location>
        <begin position="48"/>
        <end position="66"/>
    </location>
</feature>
<feature type="transmembrane region" description="Helical" evidence="8">
    <location>
        <begin position="265"/>
        <end position="281"/>
    </location>
</feature>
<gene>
    <name evidence="9" type="ordered locus">Cyast_2159</name>
</gene>
<evidence type="ECO:0000256" key="4">
    <source>
        <dbReference type="ARBA" id="ARBA00022692"/>
    </source>
</evidence>
<keyword evidence="4 8" id="KW-0812">Transmembrane</keyword>
<sequence length="308" mass="35596">MALTSNKKITLNEKTISYIILLFLCLIYLPLIWHWYDGWLNKTIGIEHEYFSHGVIGIPFAFYLCWLDRKKWHNLPDLFRPEGFFPLTMGGIFYLSGVPEFVNLSFPLVLLGICYFLKGKAGLKLFWFPFVLIILATPNSIPYLITPYTLWLQRFIASLSGFLLFHLGFDVSVNGIYISVNGRLVEVAPYCAGLKMLFTSLYVSLILLYWREVLGDRTRSLCLIIGAVFISVIGNVFRNAILAFFHGARQDNLFVWFHDDWGGSLYSTLMLACIFGLLLYIEKWDFNEVSPEKSESLNTQEDDFNFKF</sequence>
<evidence type="ECO:0000313" key="9">
    <source>
        <dbReference type="EMBL" id="AFZ48109.1"/>
    </source>
</evidence>
<keyword evidence="6 8" id="KW-1133">Transmembrane helix</keyword>
<proteinExistence type="predicted"/>
<dbReference type="HOGENOM" id="CLU_939548_0_0_3"/>